<organism evidence="2">
    <name type="scientific">Leptolyngbya boryana CZ1</name>
    <dbReference type="NCBI Taxonomy" id="3060204"/>
    <lineage>
        <taxon>Bacteria</taxon>
        <taxon>Bacillati</taxon>
        <taxon>Cyanobacteriota</taxon>
        <taxon>Cyanophyceae</taxon>
        <taxon>Leptolyngbyales</taxon>
        <taxon>Leptolyngbyaceae</taxon>
        <taxon>Leptolyngbya group</taxon>
        <taxon>Leptolyngbya</taxon>
    </lineage>
</organism>
<dbReference type="EMBL" id="CP130144">
    <property type="protein sequence ID" value="WNZ46299.1"/>
    <property type="molecule type" value="Genomic_DNA"/>
</dbReference>
<evidence type="ECO:0000256" key="1">
    <source>
        <dbReference type="SAM" id="MobiDB-lite"/>
    </source>
</evidence>
<feature type="region of interest" description="Disordered" evidence="1">
    <location>
        <begin position="1"/>
        <end position="24"/>
    </location>
</feature>
<feature type="compositionally biased region" description="Basic and acidic residues" evidence="1">
    <location>
        <begin position="119"/>
        <end position="129"/>
    </location>
</feature>
<feature type="compositionally biased region" description="Polar residues" evidence="1">
    <location>
        <begin position="1"/>
        <end position="15"/>
    </location>
</feature>
<feature type="region of interest" description="Disordered" evidence="1">
    <location>
        <begin position="94"/>
        <end position="129"/>
    </location>
</feature>
<evidence type="ECO:0000313" key="2">
    <source>
        <dbReference type="EMBL" id="WNZ46299.1"/>
    </source>
</evidence>
<protein>
    <submittedName>
        <fullName evidence="2">Uncharacterized protein</fullName>
    </submittedName>
</protein>
<accession>A0AA97AR65</accession>
<gene>
    <name evidence="2" type="ORF">Q2T42_00410</name>
</gene>
<dbReference type="RefSeq" id="WP_316427500.1">
    <property type="nucleotide sequence ID" value="NZ_CP130144.1"/>
</dbReference>
<reference evidence="2" key="1">
    <citation type="journal article" date="2023" name="Plants (Basel)">
        <title>Genomic Analysis of Leptolyngbya boryana CZ1 Reveals Efficient Carbon Fixation Modules.</title>
        <authorList>
            <person name="Bai X."/>
            <person name="Wang H."/>
            <person name="Cheng W."/>
            <person name="Wang J."/>
            <person name="Ma M."/>
            <person name="Hu H."/>
            <person name="Song Z."/>
            <person name="Ma H."/>
            <person name="Fan Y."/>
            <person name="Du C."/>
            <person name="Xu J."/>
        </authorList>
    </citation>
    <scope>NUCLEOTIDE SEQUENCE</scope>
    <source>
        <strain evidence="2">CZ1</strain>
    </source>
</reference>
<sequence>MADQNPMNTRVSPSTLREDGSVLEGLQTIPTYNPQRTEATVAFLENAQAEMIRLQKLEIQLKAQHKAALDEVRQAEWTFHKGIQAAKTSVVAQFGPDSSEVQKVGRKKKSAYNRPTRQPKTESQRKKAA</sequence>
<dbReference type="AlphaFoldDB" id="A0AA97AR65"/>
<reference evidence="2" key="2">
    <citation type="submission" date="2023-07" db="EMBL/GenBank/DDBJ databases">
        <authorList>
            <person name="Bai X.-H."/>
            <person name="Wang H.-H."/>
            <person name="Wang J."/>
            <person name="Ma M.-Y."/>
            <person name="Hu H.-H."/>
            <person name="Song Z.-L."/>
            <person name="Ma H.-G."/>
            <person name="Fan Y."/>
            <person name="Du C.-Y."/>
            <person name="Xu J.-C."/>
        </authorList>
    </citation>
    <scope>NUCLEOTIDE SEQUENCE</scope>
    <source>
        <strain evidence="2">CZ1</strain>
    </source>
</reference>
<name>A0AA97AR65_LEPBY</name>
<proteinExistence type="predicted"/>